<dbReference type="Proteomes" id="UP001234989">
    <property type="component" value="Chromosome 9"/>
</dbReference>
<dbReference type="PANTHER" id="PTHR33223:SF11">
    <property type="entry name" value="ELEMENT PROTEIN, PUTATIVE-RELATED"/>
    <property type="match status" value="1"/>
</dbReference>
<feature type="region of interest" description="Disordered" evidence="1">
    <location>
        <begin position="236"/>
        <end position="270"/>
    </location>
</feature>
<dbReference type="AlphaFoldDB" id="A0AAF0UHD0"/>
<accession>A0AAF0UHD0</accession>
<keyword evidence="4" id="KW-1185">Reference proteome</keyword>
<organism evidence="3 4">
    <name type="scientific">Solanum verrucosum</name>
    <dbReference type="NCBI Taxonomy" id="315347"/>
    <lineage>
        <taxon>Eukaryota</taxon>
        <taxon>Viridiplantae</taxon>
        <taxon>Streptophyta</taxon>
        <taxon>Embryophyta</taxon>
        <taxon>Tracheophyta</taxon>
        <taxon>Spermatophyta</taxon>
        <taxon>Magnoliopsida</taxon>
        <taxon>eudicotyledons</taxon>
        <taxon>Gunneridae</taxon>
        <taxon>Pentapetalae</taxon>
        <taxon>asterids</taxon>
        <taxon>lamiids</taxon>
        <taxon>Solanales</taxon>
        <taxon>Solanaceae</taxon>
        <taxon>Solanoideae</taxon>
        <taxon>Solaneae</taxon>
        <taxon>Solanum</taxon>
    </lineage>
</organism>
<dbReference type="Pfam" id="PF03732">
    <property type="entry name" value="Retrotrans_gag"/>
    <property type="match status" value="1"/>
</dbReference>
<evidence type="ECO:0000259" key="2">
    <source>
        <dbReference type="Pfam" id="PF03732"/>
    </source>
</evidence>
<dbReference type="EMBL" id="CP133620">
    <property type="protein sequence ID" value="WMV45666.1"/>
    <property type="molecule type" value="Genomic_DNA"/>
</dbReference>
<protein>
    <recommendedName>
        <fullName evidence="2">Retrotransposon gag domain-containing protein</fullName>
    </recommendedName>
</protein>
<dbReference type="PANTHER" id="PTHR33223">
    <property type="entry name" value="CCHC-TYPE DOMAIN-CONTAINING PROTEIN"/>
    <property type="match status" value="1"/>
</dbReference>
<feature type="compositionally biased region" description="Basic and acidic residues" evidence="1">
    <location>
        <begin position="241"/>
        <end position="268"/>
    </location>
</feature>
<dbReference type="InterPro" id="IPR005162">
    <property type="entry name" value="Retrotrans_gag_dom"/>
</dbReference>
<name>A0AAF0UHD0_SOLVR</name>
<evidence type="ECO:0000313" key="4">
    <source>
        <dbReference type="Proteomes" id="UP001234989"/>
    </source>
</evidence>
<sequence>MLHRLQMKGLFGGLAHEDPHDHIQNFVDAKQRSGWSIYQGNQSTSLEELTDVFYVRFFLPSKMVKLRDNIQNFKRVDGEPIHETWLRFQKLLLQCLTHGLPDNVLLQYFYRSLDLVNKGLADQLIQGGIMQQSFDIVSTLLNEMTKNNHAWYTRDDQVSPLNFGMMKEQMEKNQERDENMAKMMTQMDLLTKYVMGSGSKSVNAVGVSGVNLDEAHFESMYNEKVHFLANQTGGFRPNYPRPDENQSWNRDRGDGWRGRDRNWRDRGRIGGSGMATKNDMCLPMSIKSQKSQGLILKFFAPKICLLVY</sequence>
<evidence type="ECO:0000313" key="3">
    <source>
        <dbReference type="EMBL" id="WMV45666.1"/>
    </source>
</evidence>
<feature type="domain" description="Retrotransposon gag" evidence="2">
    <location>
        <begin position="35"/>
        <end position="113"/>
    </location>
</feature>
<gene>
    <name evidence="3" type="ORF">MTR67_039051</name>
</gene>
<proteinExistence type="predicted"/>
<evidence type="ECO:0000256" key="1">
    <source>
        <dbReference type="SAM" id="MobiDB-lite"/>
    </source>
</evidence>
<reference evidence="3" key="1">
    <citation type="submission" date="2023-08" db="EMBL/GenBank/DDBJ databases">
        <title>A de novo genome assembly of Solanum verrucosum Schlechtendal, a Mexican diploid species geographically isolated from the other diploid A-genome species in potato relatives.</title>
        <authorList>
            <person name="Hosaka K."/>
        </authorList>
    </citation>
    <scope>NUCLEOTIDE SEQUENCE</scope>
    <source>
        <tissue evidence="3">Young leaves</tissue>
    </source>
</reference>